<dbReference type="InterPro" id="IPR028217">
    <property type="entry name" value="Rsa3_C"/>
</dbReference>
<dbReference type="GO" id="GO:0005506">
    <property type="term" value="F:iron ion binding"/>
    <property type="evidence" value="ECO:0007669"/>
    <property type="project" value="InterPro"/>
</dbReference>
<evidence type="ECO:0000256" key="4">
    <source>
        <dbReference type="ARBA" id="ARBA00023002"/>
    </source>
</evidence>
<protein>
    <submittedName>
        <fullName evidence="9">Isotrichodermin C-15 hydroxylase</fullName>
    </submittedName>
</protein>
<dbReference type="EMBL" id="NKHZ01000011">
    <property type="protein sequence ID" value="PNS21412.1"/>
    <property type="molecule type" value="Genomic_DNA"/>
</dbReference>
<dbReference type="PROSITE" id="PS00086">
    <property type="entry name" value="CYTOCHROME_P450"/>
    <property type="match status" value="1"/>
</dbReference>
<keyword evidence="10" id="KW-1185">Reference proteome</keyword>
<dbReference type="PANTHER" id="PTHR24305:SF96">
    <property type="entry name" value="CYTOCHROME P450 MONOOXYGENASE STCB-RELATED"/>
    <property type="match status" value="1"/>
</dbReference>
<dbReference type="Gene3D" id="1.10.630.10">
    <property type="entry name" value="Cytochrome P450"/>
    <property type="match status" value="1"/>
</dbReference>
<accession>A0A2K1R288</accession>
<evidence type="ECO:0000256" key="7">
    <source>
        <dbReference type="RuleBase" id="RU000461"/>
    </source>
</evidence>
<keyword evidence="6 7" id="KW-0349">Heme</keyword>
<dbReference type="InterPro" id="IPR036396">
    <property type="entry name" value="Cyt_P450_sf"/>
</dbReference>
<dbReference type="Proteomes" id="UP000243797">
    <property type="component" value="Unassembled WGS sequence"/>
</dbReference>
<keyword evidence="5 6" id="KW-0408">Iron</keyword>
<evidence type="ECO:0000256" key="3">
    <source>
        <dbReference type="ARBA" id="ARBA00022723"/>
    </source>
</evidence>
<keyword evidence="7" id="KW-0503">Monooxygenase</keyword>
<keyword evidence="4 7" id="KW-0560">Oxidoreductase</keyword>
<dbReference type="PRINTS" id="PR00463">
    <property type="entry name" value="EP450I"/>
</dbReference>
<dbReference type="AlphaFoldDB" id="A0A2K1R288"/>
<keyword evidence="3 6" id="KW-0479">Metal-binding</keyword>
<feature type="domain" description="Ribosome-assembly protein 3 C-terminal" evidence="8">
    <location>
        <begin position="505"/>
        <end position="550"/>
    </location>
</feature>
<dbReference type="STRING" id="2082308.A0A2K1R288"/>
<evidence type="ECO:0000256" key="5">
    <source>
        <dbReference type="ARBA" id="ARBA00023004"/>
    </source>
</evidence>
<dbReference type="Pfam" id="PF00067">
    <property type="entry name" value="p450"/>
    <property type="match status" value="1"/>
</dbReference>
<sequence>MISVYTIAAVWLAILVGYKVVTALREAYFTPLSKVPGPWHARWTSLRLKYAIITGTRTDYIHSLHAEYGPFVRINPDEVAVADLKATKEIHKIGAGFTKADRQYLNMRTGAPDGPLGLFNMVGKSHAARRKLFSRGFAQNQLREQWEPVVFERVQLAMRRMKEDSAANGKTDILKWLLLMATDVSANVMFGDSFHMLEAGEKSDYVRAIEHSVLAAALMTEVYPIWKVCRYVPLQSFKDIFHTNQILLEQGRQAMMKVKATPHASNIFDQIAAQAEKEDEKLTEIDAISEAGNLILAGTDTTANTSTYMIWAILKNAKAREALEKELDSVEGPLTDAKLEQLPILGACIDETLRLYGAAPASEPRVVPKGGATLGEYFFPEGTVLSTQAWTMHRQPELFSEPYKFDIFRWLDGRVTPVAKQAMAPFGHGATVCVGMHLAKMELRLTAALFFTELNVTCKPHPGVKYSSNDGIGLAANLFIINKCTLSTMSETDKQPSGKGPDQAFTDFYLQQATKEFGDDLAKLQKAPDFKDGSLEVLVEALKQGQSSFDAADRARIGQDVLERISRGE</sequence>
<feature type="binding site" description="axial binding residue" evidence="6">
    <location>
        <position position="433"/>
    </location>
    <ligand>
        <name>heme</name>
        <dbReference type="ChEBI" id="CHEBI:30413"/>
    </ligand>
    <ligandPart>
        <name>Fe</name>
        <dbReference type="ChEBI" id="CHEBI:18248"/>
    </ligandPart>
</feature>
<dbReference type="SUPFAM" id="SSF48264">
    <property type="entry name" value="Cytochrome P450"/>
    <property type="match status" value="1"/>
</dbReference>
<reference evidence="9 10" key="1">
    <citation type="submission" date="2017-06" db="EMBL/GenBank/DDBJ databases">
        <title>Draft genome sequence of a variant of Elsinoe murrayae.</title>
        <authorList>
            <person name="Cheng Q."/>
        </authorList>
    </citation>
    <scope>NUCLEOTIDE SEQUENCE [LARGE SCALE GENOMIC DNA]</scope>
    <source>
        <strain evidence="9 10">CQ-2017a</strain>
    </source>
</reference>
<dbReference type="GO" id="GO:0004497">
    <property type="term" value="F:monooxygenase activity"/>
    <property type="evidence" value="ECO:0007669"/>
    <property type="project" value="UniProtKB-KW"/>
</dbReference>
<dbReference type="PRINTS" id="PR00385">
    <property type="entry name" value="P450"/>
</dbReference>
<evidence type="ECO:0000256" key="1">
    <source>
        <dbReference type="ARBA" id="ARBA00001971"/>
    </source>
</evidence>
<evidence type="ECO:0000256" key="6">
    <source>
        <dbReference type="PIRSR" id="PIRSR602401-1"/>
    </source>
</evidence>
<comment type="similarity">
    <text evidence="2 7">Belongs to the cytochrome P450 family.</text>
</comment>
<name>A0A2K1R288_9PEZI</name>
<gene>
    <name evidence="9" type="ORF">CAC42_1191</name>
</gene>
<comment type="caution">
    <text evidence="9">The sequence shown here is derived from an EMBL/GenBank/DDBJ whole genome shotgun (WGS) entry which is preliminary data.</text>
</comment>
<dbReference type="OrthoDB" id="1470350at2759"/>
<evidence type="ECO:0000259" key="8">
    <source>
        <dbReference type="Pfam" id="PF14615"/>
    </source>
</evidence>
<dbReference type="InterPro" id="IPR050121">
    <property type="entry name" value="Cytochrome_P450_monoxygenase"/>
</dbReference>
<dbReference type="Pfam" id="PF14615">
    <property type="entry name" value="Rsa3"/>
    <property type="match status" value="1"/>
</dbReference>
<evidence type="ECO:0000313" key="9">
    <source>
        <dbReference type="EMBL" id="PNS21412.1"/>
    </source>
</evidence>
<dbReference type="InterPro" id="IPR001128">
    <property type="entry name" value="Cyt_P450"/>
</dbReference>
<comment type="cofactor">
    <cofactor evidence="1 6">
        <name>heme</name>
        <dbReference type="ChEBI" id="CHEBI:30413"/>
    </cofactor>
</comment>
<organism evidence="9 10">
    <name type="scientific">Sphaceloma murrayae</name>
    <dbReference type="NCBI Taxonomy" id="2082308"/>
    <lineage>
        <taxon>Eukaryota</taxon>
        <taxon>Fungi</taxon>
        <taxon>Dikarya</taxon>
        <taxon>Ascomycota</taxon>
        <taxon>Pezizomycotina</taxon>
        <taxon>Dothideomycetes</taxon>
        <taxon>Dothideomycetidae</taxon>
        <taxon>Myriangiales</taxon>
        <taxon>Elsinoaceae</taxon>
        <taxon>Sphaceloma</taxon>
    </lineage>
</organism>
<dbReference type="InParanoid" id="A0A2K1R288"/>
<proteinExistence type="inferred from homology"/>
<dbReference type="InterPro" id="IPR002401">
    <property type="entry name" value="Cyt_P450_E_grp-I"/>
</dbReference>
<evidence type="ECO:0000256" key="2">
    <source>
        <dbReference type="ARBA" id="ARBA00010617"/>
    </source>
</evidence>
<evidence type="ECO:0000313" key="10">
    <source>
        <dbReference type="Proteomes" id="UP000243797"/>
    </source>
</evidence>
<dbReference type="PANTHER" id="PTHR24305">
    <property type="entry name" value="CYTOCHROME P450"/>
    <property type="match status" value="1"/>
</dbReference>
<dbReference type="GO" id="GO:0016705">
    <property type="term" value="F:oxidoreductase activity, acting on paired donors, with incorporation or reduction of molecular oxygen"/>
    <property type="evidence" value="ECO:0007669"/>
    <property type="project" value="InterPro"/>
</dbReference>
<dbReference type="InterPro" id="IPR017972">
    <property type="entry name" value="Cyt_P450_CS"/>
</dbReference>
<dbReference type="GO" id="GO:0020037">
    <property type="term" value="F:heme binding"/>
    <property type="evidence" value="ECO:0007669"/>
    <property type="project" value="InterPro"/>
</dbReference>